<gene>
    <name evidence="5" type="ordered locus">Turpa_2987</name>
</gene>
<protein>
    <recommendedName>
        <fullName evidence="4">POTRA domain-containing protein</fullName>
    </recommendedName>
</protein>
<dbReference type="AlphaFoldDB" id="I4B8L9"/>
<evidence type="ECO:0000256" key="2">
    <source>
        <dbReference type="ARBA" id="ARBA00023136"/>
    </source>
</evidence>
<evidence type="ECO:0000313" key="5">
    <source>
        <dbReference type="EMBL" id="AFM13626.1"/>
    </source>
</evidence>
<organism evidence="5 6">
    <name type="scientific">Turneriella parva (strain ATCC BAA-1111 / DSM 21527 / NCTC 11395 / H)</name>
    <name type="common">Leptospira parva</name>
    <dbReference type="NCBI Taxonomy" id="869212"/>
    <lineage>
        <taxon>Bacteria</taxon>
        <taxon>Pseudomonadati</taxon>
        <taxon>Spirochaetota</taxon>
        <taxon>Spirochaetia</taxon>
        <taxon>Leptospirales</taxon>
        <taxon>Leptospiraceae</taxon>
        <taxon>Turneriella</taxon>
    </lineage>
</organism>
<dbReference type="EMBL" id="CP002959">
    <property type="protein sequence ID" value="AFM13626.1"/>
    <property type="molecule type" value="Genomic_DNA"/>
</dbReference>
<reference evidence="5 6" key="1">
    <citation type="submission" date="2012-06" db="EMBL/GenBank/DDBJ databases">
        <title>The complete chromosome of genome of Turneriella parva DSM 21527.</title>
        <authorList>
            <consortium name="US DOE Joint Genome Institute (JGI-PGF)"/>
            <person name="Lucas S."/>
            <person name="Han J."/>
            <person name="Lapidus A."/>
            <person name="Bruce D."/>
            <person name="Goodwin L."/>
            <person name="Pitluck S."/>
            <person name="Peters L."/>
            <person name="Kyrpides N."/>
            <person name="Mavromatis K."/>
            <person name="Ivanova N."/>
            <person name="Mikhailova N."/>
            <person name="Chertkov O."/>
            <person name="Detter J.C."/>
            <person name="Tapia R."/>
            <person name="Han C."/>
            <person name="Land M."/>
            <person name="Hauser L."/>
            <person name="Markowitz V."/>
            <person name="Cheng J.-F."/>
            <person name="Hugenholtz P."/>
            <person name="Woyke T."/>
            <person name="Wu D."/>
            <person name="Gronow S."/>
            <person name="Wellnitz S."/>
            <person name="Brambilla E."/>
            <person name="Klenk H.-P."/>
            <person name="Eisen J.A."/>
        </authorList>
    </citation>
    <scope>NUCLEOTIDE SEQUENCE [LARGE SCALE GENOMIC DNA]</scope>
    <source>
        <strain evidence="6">ATCC BAA-1111 / DSM 21527 / NCTC 11395 / H</strain>
    </source>
</reference>
<feature type="signal peptide" evidence="3">
    <location>
        <begin position="1"/>
        <end position="22"/>
    </location>
</feature>
<dbReference type="Proteomes" id="UP000006048">
    <property type="component" value="Chromosome"/>
</dbReference>
<feature type="chain" id="PRO_5003686028" description="POTRA domain-containing protein" evidence="3">
    <location>
        <begin position="23"/>
        <end position="422"/>
    </location>
</feature>
<dbReference type="HOGENOM" id="CLU_637662_0_0_12"/>
<keyword evidence="2" id="KW-0472">Membrane</keyword>
<keyword evidence="6" id="KW-1185">Reference proteome</keyword>
<name>I4B8L9_TURPD</name>
<dbReference type="Gene3D" id="2.40.160.50">
    <property type="entry name" value="membrane protein fhac: a member of the omp85/tpsb transporter family"/>
    <property type="match status" value="1"/>
</dbReference>
<evidence type="ECO:0000259" key="4">
    <source>
        <dbReference type="PROSITE" id="PS51779"/>
    </source>
</evidence>
<feature type="domain" description="POTRA" evidence="4">
    <location>
        <begin position="36"/>
        <end position="113"/>
    </location>
</feature>
<keyword evidence="3" id="KW-0732">Signal</keyword>
<comment type="subcellular location">
    <subcellularLocation>
        <location evidence="1">Membrane</location>
    </subcellularLocation>
</comment>
<evidence type="ECO:0000256" key="1">
    <source>
        <dbReference type="ARBA" id="ARBA00004370"/>
    </source>
</evidence>
<sequence>MTCGCALPAKLACALVFCCALSAGVKPLSPQGDSPRTLKKISVSGLNRTDMRVVLQYVPAKEGDSAENIDTDSIRDSVARLSIFAEQQVTLTEISDGGLCRAECHLQILVKEKWSLYPVPVYVKYRDTEIGGAFLVESNLFGQNKGGVIGGLISNRGWQALAGYTDPHIGYSRFSTTMRYLTGRVFLEDATTTGVVTRSYTLMRHDFQSATLYEIRHHLFLGVLAGLRSAQVIDSPAVNSAMNLNFGARFRYSDIVPQGYFQQGFESTLDLEQGVAAQGEKLHVISSATAWHYRPFRKQFLSLLYSFQWSEYPAVLEQRLGGWQGTRTLPALLIPADRFTVAAVNYQYALFEFPWVTFAAIAFVDAGAFARDRENATYFWGPGGGVRMYLSQMTIPALGVDVARDMVSRQLQISFFFGYNLQ</sequence>
<dbReference type="KEGG" id="tpx:Turpa_2987"/>
<dbReference type="PROSITE" id="PS51779">
    <property type="entry name" value="POTRA"/>
    <property type="match status" value="1"/>
</dbReference>
<dbReference type="InterPro" id="IPR034746">
    <property type="entry name" value="POTRA"/>
</dbReference>
<proteinExistence type="predicted"/>
<dbReference type="STRING" id="869212.Turpa_2987"/>
<evidence type="ECO:0000313" key="6">
    <source>
        <dbReference type="Proteomes" id="UP000006048"/>
    </source>
</evidence>
<evidence type="ECO:0000256" key="3">
    <source>
        <dbReference type="SAM" id="SignalP"/>
    </source>
</evidence>
<accession>I4B8L9</accession>
<dbReference type="GO" id="GO:0016020">
    <property type="term" value="C:membrane"/>
    <property type="evidence" value="ECO:0007669"/>
    <property type="project" value="UniProtKB-SubCell"/>
</dbReference>